<gene>
    <name evidence="1" type="ORF">RCOM_0207270</name>
</gene>
<dbReference type="AlphaFoldDB" id="B9TC94"/>
<accession>B9TC94</accession>
<evidence type="ECO:0000313" key="1">
    <source>
        <dbReference type="EMBL" id="EEF26519.1"/>
    </source>
</evidence>
<evidence type="ECO:0000313" key="2">
    <source>
        <dbReference type="Proteomes" id="UP000008311"/>
    </source>
</evidence>
<dbReference type="InParanoid" id="B9TC94"/>
<protein>
    <submittedName>
        <fullName evidence="1">Uncharacterized protein</fullName>
    </submittedName>
</protein>
<dbReference type="EMBL" id="EQ977100">
    <property type="protein sequence ID" value="EEF26519.1"/>
    <property type="molecule type" value="Genomic_DNA"/>
</dbReference>
<organism evidence="1 2">
    <name type="scientific">Ricinus communis</name>
    <name type="common">Castor bean</name>
    <dbReference type="NCBI Taxonomy" id="3988"/>
    <lineage>
        <taxon>Eukaryota</taxon>
        <taxon>Viridiplantae</taxon>
        <taxon>Streptophyta</taxon>
        <taxon>Embryophyta</taxon>
        <taxon>Tracheophyta</taxon>
        <taxon>Spermatophyta</taxon>
        <taxon>Magnoliopsida</taxon>
        <taxon>eudicotyledons</taxon>
        <taxon>Gunneridae</taxon>
        <taxon>Pentapetalae</taxon>
        <taxon>rosids</taxon>
        <taxon>fabids</taxon>
        <taxon>Malpighiales</taxon>
        <taxon>Euphorbiaceae</taxon>
        <taxon>Acalyphoideae</taxon>
        <taxon>Acalypheae</taxon>
        <taxon>Ricinus</taxon>
    </lineage>
</organism>
<sequence>MAAGISFCHAGANTVRAGTGDKHIQIEHANIMVDARRAGVTLVASWGGDDELADILEKQQAIPD</sequence>
<keyword evidence="2" id="KW-1185">Reference proteome</keyword>
<dbReference type="Proteomes" id="UP000008311">
    <property type="component" value="Unassembled WGS sequence"/>
</dbReference>
<name>B9TC94_RICCO</name>
<proteinExistence type="predicted"/>
<reference evidence="2" key="1">
    <citation type="journal article" date="2010" name="Nat. Biotechnol.">
        <title>Draft genome sequence of the oilseed species Ricinus communis.</title>
        <authorList>
            <person name="Chan A.P."/>
            <person name="Crabtree J."/>
            <person name="Zhao Q."/>
            <person name="Lorenzi H."/>
            <person name="Orvis J."/>
            <person name="Puiu D."/>
            <person name="Melake-Berhan A."/>
            <person name="Jones K.M."/>
            <person name="Redman J."/>
            <person name="Chen G."/>
            <person name="Cahoon E.B."/>
            <person name="Gedil M."/>
            <person name="Stanke M."/>
            <person name="Haas B.J."/>
            <person name="Wortman J.R."/>
            <person name="Fraser-Liggett C.M."/>
            <person name="Ravel J."/>
            <person name="Rabinowicz P.D."/>
        </authorList>
    </citation>
    <scope>NUCLEOTIDE SEQUENCE [LARGE SCALE GENOMIC DNA]</scope>
    <source>
        <strain evidence="2">cv. Hale</strain>
    </source>
</reference>